<proteinExistence type="predicted"/>
<protein>
    <submittedName>
        <fullName evidence="1">Uncharacterized protein</fullName>
    </submittedName>
</protein>
<dbReference type="EMBL" id="CADCXU010028368">
    <property type="protein sequence ID" value="CAB0015038.1"/>
    <property type="molecule type" value="Genomic_DNA"/>
</dbReference>
<evidence type="ECO:0000313" key="2">
    <source>
        <dbReference type="Proteomes" id="UP000479000"/>
    </source>
</evidence>
<evidence type="ECO:0000313" key="1">
    <source>
        <dbReference type="EMBL" id="CAB0015038.1"/>
    </source>
</evidence>
<gene>
    <name evidence="1" type="ORF">NTEN_LOCUS19427</name>
</gene>
<feature type="non-terminal residue" evidence="1">
    <location>
        <position position="71"/>
    </location>
</feature>
<reference evidence="1 2" key="1">
    <citation type="submission" date="2020-02" db="EMBL/GenBank/DDBJ databases">
        <authorList>
            <person name="Ferguson B K."/>
        </authorList>
    </citation>
    <scope>NUCLEOTIDE SEQUENCE [LARGE SCALE GENOMIC DNA]</scope>
</reference>
<dbReference type="AlphaFoldDB" id="A0A6H5HEN9"/>
<dbReference type="Proteomes" id="UP000479000">
    <property type="component" value="Unassembled WGS sequence"/>
</dbReference>
<accession>A0A6H5HEN9</accession>
<sequence length="71" mass="7999">MLNHYPNLRHVDLPEAVEGIEGSSRCHQLKILRGFSRIGPLCSLPSISAPYTLNFFKFLSKNTIFSIKPVV</sequence>
<name>A0A6H5HEN9_9HEMI</name>
<keyword evidence="2" id="KW-1185">Reference proteome</keyword>
<organism evidence="1 2">
    <name type="scientific">Nesidiocoris tenuis</name>
    <dbReference type="NCBI Taxonomy" id="355587"/>
    <lineage>
        <taxon>Eukaryota</taxon>
        <taxon>Metazoa</taxon>
        <taxon>Ecdysozoa</taxon>
        <taxon>Arthropoda</taxon>
        <taxon>Hexapoda</taxon>
        <taxon>Insecta</taxon>
        <taxon>Pterygota</taxon>
        <taxon>Neoptera</taxon>
        <taxon>Paraneoptera</taxon>
        <taxon>Hemiptera</taxon>
        <taxon>Heteroptera</taxon>
        <taxon>Panheteroptera</taxon>
        <taxon>Cimicomorpha</taxon>
        <taxon>Miridae</taxon>
        <taxon>Dicyphina</taxon>
        <taxon>Nesidiocoris</taxon>
    </lineage>
</organism>